<name>A0A8H7A163_PLEOS</name>
<reference evidence="1" key="1">
    <citation type="submission" date="2019-07" db="EMBL/GenBank/DDBJ databases">
        <authorList>
            <person name="Palmer J.M."/>
        </authorList>
    </citation>
    <scope>NUCLEOTIDE SEQUENCE</scope>
    <source>
        <strain evidence="1">PC9</strain>
    </source>
</reference>
<dbReference type="OrthoDB" id="416344at2759"/>
<keyword evidence="2" id="KW-1185">Reference proteome</keyword>
<proteinExistence type="predicted"/>
<dbReference type="AlphaFoldDB" id="A0A8H7A163"/>
<dbReference type="VEuPathDB" id="FungiDB:PC9H_003076"/>
<dbReference type="RefSeq" id="XP_036634146.1">
    <property type="nucleotide sequence ID" value="XM_036772673.1"/>
</dbReference>
<gene>
    <name evidence="1" type="ORF">PC9H_003076</name>
</gene>
<evidence type="ECO:0000313" key="1">
    <source>
        <dbReference type="EMBL" id="KAF7436247.1"/>
    </source>
</evidence>
<evidence type="ECO:0000313" key="2">
    <source>
        <dbReference type="Proteomes" id="UP000623687"/>
    </source>
</evidence>
<protein>
    <submittedName>
        <fullName evidence="1">Uncharacterized protein</fullName>
    </submittedName>
</protein>
<accession>A0A8H7A163</accession>
<dbReference type="GeneID" id="59372894"/>
<dbReference type="EMBL" id="JACETU010000002">
    <property type="protein sequence ID" value="KAF7436247.1"/>
    <property type="molecule type" value="Genomic_DNA"/>
</dbReference>
<comment type="caution">
    <text evidence="1">The sequence shown here is derived from an EMBL/GenBank/DDBJ whole genome shotgun (WGS) entry which is preliminary data.</text>
</comment>
<dbReference type="Proteomes" id="UP000623687">
    <property type="component" value="Unassembled WGS sequence"/>
</dbReference>
<sequence>MQFPLFHLASLLPFWPPKERPPKFNFTRGDDVFSPMDMVSMKKTGAGIANPTGDMFLLPIKTYNETEAEYQHSMLLSSLGMAVQQTHEFTLSDRDSVFWLDSRTIAHIVHIETEDYPYEKYNLKALSLDLGL</sequence>
<organism evidence="1 2">
    <name type="scientific">Pleurotus ostreatus</name>
    <name type="common">Oyster mushroom</name>
    <name type="synonym">White-rot fungus</name>
    <dbReference type="NCBI Taxonomy" id="5322"/>
    <lineage>
        <taxon>Eukaryota</taxon>
        <taxon>Fungi</taxon>
        <taxon>Dikarya</taxon>
        <taxon>Basidiomycota</taxon>
        <taxon>Agaricomycotina</taxon>
        <taxon>Agaricomycetes</taxon>
        <taxon>Agaricomycetidae</taxon>
        <taxon>Agaricales</taxon>
        <taxon>Pleurotineae</taxon>
        <taxon>Pleurotaceae</taxon>
        <taxon>Pleurotus</taxon>
    </lineage>
</organism>